<protein>
    <recommendedName>
        <fullName evidence="9">Magnesium transporter MgtE</fullName>
    </recommendedName>
</protein>
<dbReference type="InterPro" id="IPR006667">
    <property type="entry name" value="SLC41_membr_dom"/>
</dbReference>
<dbReference type="GO" id="GO:0046872">
    <property type="term" value="F:metal ion binding"/>
    <property type="evidence" value="ECO:0007669"/>
    <property type="project" value="UniProtKB-KW"/>
</dbReference>
<evidence type="ECO:0000256" key="5">
    <source>
        <dbReference type="ARBA" id="ARBA00022842"/>
    </source>
</evidence>
<keyword evidence="9" id="KW-0479">Metal-binding</keyword>
<feature type="transmembrane region" description="Helical" evidence="9">
    <location>
        <begin position="286"/>
        <end position="306"/>
    </location>
</feature>
<dbReference type="Gene3D" id="3.10.580.10">
    <property type="entry name" value="CBS-domain"/>
    <property type="match status" value="1"/>
</dbReference>
<dbReference type="SUPFAM" id="SSF161093">
    <property type="entry name" value="MgtE membrane domain-like"/>
    <property type="match status" value="1"/>
</dbReference>
<evidence type="ECO:0000256" key="9">
    <source>
        <dbReference type="RuleBase" id="RU362011"/>
    </source>
</evidence>
<dbReference type="Pfam" id="PF00571">
    <property type="entry name" value="CBS"/>
    <property type="match status" value="2"/>
</dbReference>
<accession>A0A315Z7C1</accession>
<dbReference type="InterPro" id="IPR038076">
    <property type="entry name" value="MgtE_N_sf"/>
</dbReference>
<dbReference type="OrthoDB" id="9790355at2"/>
<feature type="transmembrane region" description="Helical" evidence="9">
    <location>
        <begin position="313"/>
        <end position="332"/>
    </location>
</feature>
<dbReference type="Pfam" id="PF03448">
    <property type="entry name" value="MgtE_N"/>
    <property type="match status" value="1"/>
</dbReference>
<dbReference type="SMART" id="SM00924">
    <property type="entry name" value="MgtE_N"/>
    <property type="match status" value="1"/>
</dbReference>
<keyword evidence="3 9" id="KW-0813">Transport</keyword>
<comment type="similarity">
    <text evidence="2 9">Belongs to the SLC41A transporter family.</text>
</comment>
<comment type="caution">
    <text evidence="11">The sequence shown here is derived from an EMBL/GenBank/DDBJ whole genome shotgun (WGS) entry which is preliminary data.</text>
</comment>
<feature type="transmembrane region" description="Helical" evidence="9">
    <location>
        <begin position="361"/>
        <end position="381"/>
    </location>
</feature>
<evidence type="ECO:0000256" key="8">
    <source>
        <dbReference type="PROSITE-ProRule" id="PRU00703"/>
    </source>
</evidence>
<dbReference type="PANTHER" id="PTHR43773">
    <property type="entry name" value="MAGNESIUM TRANSPORTER MGTE"/>
    <property type="match status" value="1"/>
</dbReference>
<organism evidence="11 12">
    <name type="scientific">Sediminitomix flava</name>
    <dbReference type="NCBI Taxonomy" id="379075"/>
    <lineage>
        <taxon>Bacteria</taxon>
        <taxon>Pseudomonadati</taxon>
        <taxon>Bacteroidota</taxon>
        <taxon>Cytophagia</taxon>
        <taxon>Cytophagales</taxon>
        <taxon>Flammeovirgaceae</taxon>
        <taxon>Sediminitomix</taxon>
    </lineage>
</organism>
<dbReference type="NCBIfam" id="TIGR00400">
    <property type="entry name" value="mgtE"/>
    <property type="match status" value="1"/>
</dbReference>
<dbReference type="Pfam" id="PF01769">
    <property type="entry name" value="MgtE"/>
    <property type="match status" value="1"/>
</dbReference>
<evidence type="ECO:0000313" key="11">
    <source>
        <dbReference type="EMBL" id="PWJ40132.1"/>
    </source>
</evidence>
<feature type="domain" description="CBS" evidence="10">
    <location>
        <begin position="140"/>
        <end position="203"/>
    </location>
</feature>
<dbReference type="InterPro" id="IPR000644">
    <property type="entry name" value="CBS_dom"/>
</dbReference>
<evidence type="ECO:0000313" key="12">
    <source>
        <dbReference type="Proteomes" id="UP000245535"/>
    </source>
</evidence>
<dbReference type="InterPro" id="IPR006669">
    <property type="entry name" value="MgtE_transporter"/>
</dbReference>
<dbReference type="Gene3D" id="1.25.60.10">
    <property type="entry name" value="MgtE N-terminal domain-like"/>
    <property type="match status" value="1"/>
</dbReference>
<evidence type="ECO:0000256" key="2">
    <source>
        <dbReference type="ARBA" id="ARBA00009749"/>
    </source>
</evidence>
<sequence length="449" mass="50287">MVFEHNKKYIQQFSRAIEEQENAYLVSEMESLHSADIAQILYQLNTAESKYIIDLLTAERAADVLSEIEEDLRNEFLKNFTGEELASFMDHMDSDDAADMLNELSVKEREEVLSSMDNRERANYILELLNYDDDCAGGLMAKELVKANVNWTVQRSIEEIRRQAKKVEKIHTLYVVDDYDVLLGRVSLKEMILAEDDTLIRDIYVPEIAMVHTYQDEEEVAELMQKYDLEVIPVINIQGKLLGRITIDDIVDVITEQAEIDQQMMSGISDNIEESDDIATIVKGRLPWLLVGVLGGLINAQFMGLFEDSLAVIPILAVFIPLIAATGGNVGIQSSTLVVQALANSNIQDSNWERFMKVTSVAFINGLLIGGLVFLFVFVFFGELKLSLVVSIALFTVVMIASLMGSITPLVLDKFDINPALASGPFITTTNDLIGIAVYFFVARMLLNI</sequence>
<feature type="transmembrane region" description="Helical" evidence="9">
    <location>
        <begin position="424"/>
        <end position="447"/>
    </location>
</feature>
<proteinExistence type="inferred from homology"/>
<name>A0A315Z7C1_SEDFL</name>
<dbReference type="AlphaFoldDB" id="A0A315Z7C1"/>
<evidence type="ECO:0000256" key="7">
    <source>
        <dbReference type="ARBA" id="ARBA00023136"/>
    </source>
</evidence>
<dbReference type="SUPFAM" id="SSF158791">
    <property type="entry name" value="MgtE N-terminal domain-like"/>
    <property type="match status" value="1"/>
</dbReference>
<dbReference type="Proteomes" id="UP000245535">
    <property type="component" value="Unassembled WGS sequence"/>
</dbReference>
<dbReference type="PROSITE" id="PS51371">
    <property type="entry name" value="CBS"/>
    <property type="match status" value="2"/>
</dbReference>
<keyword evidence="4 9" id="KW-0812">Transmembrane</keyword>
<feature type="domain" description="CBS" evidence="10">
    <location>
        <begin position="204"/>
        <end position="260"/>
    </location>
</feature>
<dbReference type="GO" id="GO:0015095">
    <property type="term" value="F:magnesium ion transmembrane transporter activity"/>
    <property type="evidence" value="ECO:0007669"/>
    <property type="project" value="UniProtKB-UniRule"/>
</dbReference>
<dbReference type="PANTHER" id="PTHR43773:SF1">
    <property type="entry name" value="MAGNESIUM TRANSPORTER MGTE"/>
    <property type="match status" value="1"/>
</dbReference>
<keyword evidence="12" id="KW-1185">Reference proteome</keyword>
<keyword evidence="9" id="KW-1003">Cell membrane</keyword>
<evidence type="ECO:0000259" key="10">
    <source>
        <dbReference type="PROSITE" id="PS51371"/>
    </source>
</evidence>
<dbReference type="InterPro" id="IPR006668">
    <property type="entry name" value="Mg_transptr_MgtE_intracell_dom"/>
</dbReference>
<keyword evidence="6 9" id="KW-1133">Transmembrane helix</keyword>
<dbReference type="Gene3D" id="1.10.357.20">
    <property type="entry name" value="SLC41 divalent cation transporters, integral membrane domain"/>
    <property type="match status" value="1"/>
</dbReference>
<dbReference type="RefSeq" id="WP_109620584.1">
    <property type="nucleotide sequence ID" value="NZ_QGDO01000005.1"/>
</dbReference>
<evidence type="ECO:0000256" key="6">
    <source>
        <dbReference type="ARBA" id="ARBA00022989"/>
    </source>
</evidence>
<reference evidence="11 12" key="1">
    <citation type="submission" date="2018-03" db="EMBL/GenBank/DDBJ databases">
        <title>Genomic Encyclopedia of Archaeal and Bacterial Type Strains, Phase II (KMG-II): from individual species to whole genera.</title>
        <authorList>
            <person name="Goeker M."/>
        </authorList>
    </citation>
    <scope>NUCLEOTIDE SEQUENCE [LARGE SCALE GENOMIC DNA]</scope>
    <source>
        <strain evidence="11 12">DSM 28229</strain>
    </source>
</reference>
<dbReference type="SMART" id="SM00116">
    <property type="entry name" value="CBS"/>
    <property type="match status" value="2"/>
</dbReference>
<keyword evidence="7 9" id="KW-0472">Membrane</keyword>
<gene>
    <name evidence="11" type="ORF">BC781_105200</name>
</gene>
<dbReference type="EMBL" id="QGDO01000005">
    <property type="protein sequence ID" value="PWJ40132.1"/>
    <property type="molecule type" value="Genomic_DNA"/>
</dbReference>
<dbReference type="InterPro" id="IPR046342">
    <property type="entry name" value="CBS_dom_sf"/>
</dbReference>
<evidence type="ECO:0000256" key="1">
    <source>
        <dbReference type="ARBA" id="ARBA00004141"/>
    </source>
</evidence>
<comment type="function">
    <text evidence="9">Acts as a magnesium transporter.</text>
</comment>
<comment type="subunit">
    <text evidence="9">Homodimer.</text>
</comment>
<keyword evidence="8" id="KW-0129">CBS domain</keyword>
<dbReference type="GO" id="GO:0005886">
    <property type="term" value="C:plasma membrane"/>
    <property type="evidence" value="ECO:0007669"/>
    <property type="project" value="UniProtKB-SubCell"/>
</dbReference>
<dbReference type="SUPFAM" id="SSF54631">
    <property type="entry name" value="CBS-domain pair"/>
    <property type="match status" value="1"/>
</dbReference>
<dbReference type="InterPro" id="IPR036739">
    <property type="entry name" value="SLC41_membr_dom_sf"/>
</dbReference>
<dbReference type="CDD" id="cd04606">
    <property type="entry name" value="CBS_pair_Mg_transporter"/>
    <property type="match status" value="1"/>
</dbReference>
<evidence type="ECO:0000256" key="3">
    <source>
        <dbReference type="ARBA" id="ARBA00022448"/>
    </source>
</evidence>
<feature type="transmembrane region" description="Helical" evidence="9">
    <location>
        <begin position="388"/>
        <end position="412"/>
    </location>
</feature>
<keyword evidence="5 9" id="KW-0460">Magnesium</keyword>
<comment type="subcellular location">
    <subcellularLocation>
        <location evidence="9">Cell membrane</location>
        <topology evidence="9">Multi-pass membrane protein</topology>
    </subcellularLocation>
    <subcellularLocation>
        <location evidence="1">Membrane</location>
        <topology evidence="1">Multi-pass membrane protein</topology>
    </subcellularLocation>
</comment>
<evidence type="ECO:0000256" key="4">
    <source>
        <dbReference type="ARBA" id="ARBA00022692"/>
    </source>
</evidence>